<dbReference type="PANTHER" id="PTHR30244">
    <property type="entry name" value="TRANSAMINASE"/>
    <property type="match status" value="1"/>
</dbReference>
<evidence type="ECO:0000313" key="4">
    <source>
        <dbReference type="Proteomes" id="UP000309992"/>
    </source>
</evidence>
<accession>A0ABY2SC20</accession>
<name>A0ABY2SC20_9PSEU</name>
<dbReference type="InterPro" id="IPR015421">
    <property type="entry name" value="PyrdxlP-dep_Trfase_major"/>
</dbReference>
<reference evidence="3 4" key="1">
    <citation type="journal article" date="2015" name="Antonie Van Leeuwenhoek">
        <title>Prauserella endophytica sp. nov., an endophytic actinobacterium isolated from Tamarix taklamakanensis.</title>
        <authorList>
            <person name="Liu J.M."/>
            <person name="Habden X."/>
            <person name="Guo L."/>
            <person name="Tuo L."/>
            <person name="Jiang Z.K."/>
            <person name="Liu S.W."/>
            <person name="Liu X.F."/>
            <person name="Chen L."/>
            <person name="Li R.F."/>
            <person name="Zhang Y.Q."/>
            <person name="Sun C.H."/>
        </authorList>
    </citation>
    <scope>NUCLEOTIDE SEQUENCE [LARGE SCALE GENOMIC DNA]</scope>
    <source>
        <strain evidence="3 4">CGMCC 4.7182</strain>
    </source>
</reference>
<evidence type="ECO:0000256" key="2">
    <source>
        <dbReference type="RuleBase" id="RU004508"/>
    </source>
</evidence>
<evidence type="ECO:0000313" key="3">
    <source>
        <dbReference type="EMBL" id="TKG73460.1"/>
    </source>
</evidence>
<dbReference type="GO" id="GO:0008483">
    <property type="term" value="F:transaminase activity"/>
    <property type="evidence" value="ECO:0007669"/>
    <property type="project" value="UniProtKB-KW"/>
</dbReference>
<dbReference type="RefSeq" id="WP_137093024.1">
    <property type="nucleotide sequence ID" value="NZ_SWMS01000001.1"/>
</dbReference>
<dbReference type="InterPro" id="IPR015422">
    <property type="entry name" value="PyrdxlP-dep_Trfase_small"/>
</dbReference>
<proteinExistence type="inferred from homology"/>
<dbReference type="PIRSF" id="PIRSF000390">
    <property type="entry name" value="PLP_StrS"/>
    <property type="match status" value="1"/>
</dbReference>
<dbReference type="SUPFAM" id="SSF53383">
    <property type="entry name" value="PLP-dependent transferases"/>
    <property type="match status" value="1"/>
</dbReference>
<dbReference type="Gene3D" id="3.40.640.10">
    <property type="entry name" value="Type I PLP-dependent aspartate aminotransferase-like (Major domain)"/>
    <property type="match status" value="1"/>
</dbReference>
<gene>
    <name evidence="3" type="ORF">FCN18_02505</name>
</gene>
<dbReference type="Pfam" id="PF01041">
    <property type="entry name" value="DegT_DnrJ_EryC1"/>
    <property type="match status" value="1"/>
</dbReference>
<sequence>MIPLSVIDLREAEPFVAEVLRSGRISRGPMVERFERDFAAATGTRHAVAVQSGFAALVASLRALDLRPGDEVLTSPLTSVATLDAIIEAGASACFADIARDDFALDPDEAGSRITRRTRVLLPAHLFGQPADLGKHAALAAEAGLRLMEDAGQATGSPAGSSGLACFSATECGVVTTDDAELAGRVRNEARHATLSELSAAVCLGRLVRHATLTEARQRNAERLTDGLRGTPGLDVPKRLPGREHTWQRYTVLIGPHAMLSRDELAEALTGRGVANAVCHPRLVFDHDRYAGHPLVPAVSARDFRVASQVTEEALALPVHAELTDTDLDTIIEVVRDELGA</sequence>
<dbReference type="EMBL" id="SWMS01000001">
    <property type="protein sequence ID" value="TKG73460.1"/>
    <property type="molecule type" value="Genomic_DNA"/>
</dbReference>
<keyword evidence="2" id="KW-0663">Pyridoxal phosphate</keyword>
<dbReference type="PANTHER" id="PTHR30244:SF34">
    <property type="entry name" value="DTDP-4-AMINO-4,6-DIDEOXYGALACTOSE TRANSAMINASE"/>
    <property type="match status" value="1"/>
</dbReference>
<comment type="similarity">
    <text evidence="2">Belongs to the DegT/DnrJ/EryC1 family.</text>
</comment>
<dbReference type="Proteomes" id="UP000309992">
    <property type="component" value="Unassembled WGS sequence"/>
</dbReference>
<protein>
    <submittedName>
        <fullName evidence="3">Aminotransferase</fullName>
    </submittedName>
</protein>
<dbReference type="Gene3D" id="3.90.1150.10">
    <property type="entry name" value="Aspartate Aminotransferase, domain 1"/>
    <property type="match status" value="1"/>
</dbReference>
<keyword evidence="3" id="KW-0032">Aminotransferase</keyword>
<organism evidence="3 4">
    <name type="scientific">Prauserella endophytica</name>
    <dbReference type="NCBI Taxonomy" id="1592324"/>
    <lineage>
        <taxon>Bacteria</taxon>
        <taxon>Bacillati</taxon>
        <taxon>Actinomycetota</taxon>
        <taxon>Actinomycetes</taxon>
        <taxon>Pseudonocardiales</taxon>
        <taxon>Pseudonocardiaceae</taxon>
        <taxon>Prauserella</taxon>
        <taxon>Prauserella coralliicola group</taxon>
    </lineage>
</organism>
<dbReference type="InterPro" id="IPR015424">
    <property type="entry name" value="PyrdxlP-dep_Trfase"/>
</dbReference>
<evidence type="ECO:0000256" key="1">
    <source>
        <dbReference type="ARBA" id="ARBA00001933"/>
    </source>
</evidence>
<keyword evidence="3" id="KW-0808">Transferase</keyword>
<keyword evidence="4" id="KW-1185">Reference proteome</keyword>
<dbReference type="InterPro" id="IPR000653">
    <property type="entry name" value="DegT/StrS_aminotransferase"/>
</dbReference>
<comment type="cofactor">
    <cofactor evidence="1">
        <name>pyridoxal 5'-phosphate</name>
        <dbReference type="ChEBI" id="CHEBI:597326"/>
    </cofactor>
</comment>
<comment type="caution">
    <text evidence="3">The sequence shown here is derived from an EMBL/GenBank/DDBJ whole genome shotgun (WGS) entry which is preliminary data.</text>
</comment>